<evidence type="ECO:0000313" key="2">
    <source>
        <dbReference type="EMBL" id="KPM07787.1"/>
    </source>
</evidence>
<accession>A0A132AA47</accession>
<reference evidence="2 3" key="1">
    <citation type="journal article" date="2015" name="Parasit. Vectors">
        <title>Draft genome of the scabies mite.</title>
        <authorList>
            <person name="Rider S.D.Jr."/>
            <person name="Morgan M.S."/>
            <person name="Arlian L.G."/>
        </authorList>
    </citation>
    <scope>NUCLEOTIDE SEQUENCE [LARGE SCALE GENOMIC DNA]</scope>
    <source>
        <strain evidence="2">Arlian Lab</strain>
    </source>
</reference>
<feature type="compositionally biased region" description="Basic residues" evidence="1">
    <location>
        <begin position="1"/>
        <end position="11"/>
    </location>
</feature>
<feature type="region of interest" description="Disordered" evidence="1">
    <location>
        <begin position="50"/>
        <end position="69"/>
    </location>
</feature>
<dbReference type="Proteomes" id="UP000616769">
    <property type="component" value="Unassembled WGS sequence"/>
</dbReference>
<proteinExistence type="predicted"/>
<feature type="region of interest" description="Disordered" evidence="1">
    <location>
        <begin position="1"/>
        <end position="29"/>
    </location>
</feature>
<protein>
    <submittedName>
        <fullName evidence="2">Uncharacterized protein</fullName>
    </submittedName>
</protein>
<evidence type="ECO:0000256" key="1">
    <source>
        <dbReference type="SAM" id="MobiDB-lite"/>
    </source>
</evidence>
<dbReference type="VEuPathDB" id="VectorBase:SSCA009662"/>
<dbReference type="EMBL" id="JXLN01011888">
    <property type="protein sequence ID" value="KPM07787.1"/>
    <property type="molecule type" value="Genomic_DNA"/>
</dbReference>
<comment type="caution">
    <text evidence="2">The sequence shown here is derived from an EMBL/GenBank/DDBJ whole genome shotgun (WGS) entry which is preliminary data.</text>
</comment>
<gene>
    <name evidence="2" type="ORF">QR98_0062910</name>
</gene>
<dbReference type="AlphaFoldDB" id="A0A132AA47"/>
<name>A0A132AA47_SARSC</name>
<sequence length="69" mass="7636">MEKKKEKKQRIKGAEIKSVDGDDDERDEDLRGVSKSFCFKIDVNVVGDCKRRDTEEDKEGGGGGGGFRG</sequence>
<organism evidence="2 3">
    <name type="scientific">Sarcoptes scabiei</name>
    <name type="common">Itch mite</name>
    <name type="synonym">Acarus scabiei</name>
    <dbReference type="NCBI Taxonomy" id="52283"/>
    <lineage>
        <taxon>Eukaryota</taxon>
        <taxon>Metazoa</taxon>
        <taxon>Ecdysozoa</taxon>
        <taxon>Arthropoda</taxon>
        <taxon>Chelicerata</taxon>
        <taxon>Arachnida</taxon>
        <taxon>Acari</taxon>
        <taxon>Acariformes</taxon>
        <taxon>Sarcoptiformes</taxon>
        <taxon>Astigmata</taxon>
        <taxon>Psoroptidia</taxon>
        <taxon>Sarcoptoidea</taxon>
        <taxon>Sarcoptidae</taxon>
        <taxon>Sarcoptinae</taxon>
        <taxon>Sarcoptes</taxon>
    </lineage>
</organism>
<evidence type="ECO:0000313" key="3">
    <source>
        <dbReference type="Proteomes" id="UP000616769"/>
    </source>
</evidence>